<dbReference type="PATRIC" id="fig|1441730.3.peg.311"/>
<dbReference type="RefSeq" id="WP_060650296.1">
    <property type="nucleotide sequence ID" value="NZ_AZXY01000001.1"/>
</dbReference>
<gene>
    <name evidence="2" type="ORF">Z045_01475</name>
</gene>
<organism evidence="2 3">
    <name type="scientific">Rhodococcus pyridinivorans KG-16</name>
    <dbReference type="NCBI Taxonomy" id="1441730"/>
    <lineage>
        <taxon>Bacteria</taxon>
        <taxon>Bacillati</taxon>
        <taxon>Actinomycetota</taxon>
        <taxon>Actinomycetes</taxon>
        <taxon>Mycobacteriales</taxon>
        <taxon>Nocardiaceae</taxon>
        <taxon>Rhodococcus</taxon>
    </lineage>
</organism>
<dbReference type="Gene3D" id="2.30.40.10">
    <property type="entry name" value="Urease, subunit C, domain 1"/>
    <property type="match status" value="1"/>
</dbReference>
<dbReference type="InterPro" id="IPR011059">
    <property type="entry name" value="Metal-dep_hydrolase_composite"/>
</dbReference>
<dbReference type="InterPro" id="IPR032466">
    <property type="entry name" value="Metal_Hydrolase"/>
</dbReference>
<evidence type="ECO:0000259" key="1">
    <source>
        <dbReference type="Pfam" id="PF07969"/>
    </source>
</evidence>
<dbReference type="PANTHER" id="PTHR22642">
    <property type="entry name" value="IMIDAZOLONEPROPIONASE"/>
    <property type="match status" value="1"/>
</dbReference>
<dbReference type="PANTHER" id="PTHR22642:SF2">
    <property type="entry name" value="PROTEIN LONG AFTER FAR-RED 3"/>
    <property type="match status" value="1"/>
</dbReference>
<reference evidence="3" key="1">
    <citation type="submission" date="2015-01" db="EMBL/GenBank/DDBJ databases">
        <title>Draft genome sequence of Rhodococcus pyridinivorans strain KG-16, a hydrocarbon-degrading bacterium.</title>
        <authorList>
            <person name="Aggarwal R.K."/>
            <person name="Dawar C."/>
        </authorList>
    </citation>
    <scope>NUCLEOTIDE SEQUENCE [LARGE SCALE GENOMIC DNA]</scope>
    <source>
        <strain evidence="3">KG-16</strain>
    </source>
</reference>
<dbReference type="SUPFAM" id="SSF51556">
    <property type="entry name" value="Metallo-dependent hydrolases"/>
    <property type="match status" value="1"/>
</dbReference>
<dbReference type="GO" id="GO:0016810">
    <property type="term" value="F:hydrolase activity, acting on carbon-nitrogen (but not peptide) bonds"/>
    <property type="evidence" value="ECO:0007669"/>
    <property type="project" value="InterPro"/>
</dbReference>
<accession>A0A0V9UQ93</accession>
<dbReference type="EMBL" id="AZXY01000001">
    <property type="protein sequence ID" value="KSZ60169.1"/>
    <property type="molecule type" value="Genomic_DNA"/>
</dbReference>
<dbReference type="Gene3D" id="3.10.310.70">
    <property type="match status" value="1"/>
</dbReference>
<reference evidence="2 3" key="2">
    <citation type="journal article" date="2016" name="Genome Announc.">
        <title>Draft Genome Sequence of a Versatile Hydrocarbon-Degrading Bacterium, Rhodococcus pyridinivorans Strain KG-16, Collected from Oil Fields in India.</title>
        <authorList>
            <person name="Aggarwal R.K."/>
            <person name="Dawar C."/>
            <person name="Phanindranath R."/>
            <person name="Mutnuri L."/>
            <person name="Dayal A.M."/>
        </authorList>
    </citation>
    <scope>NUCLEOTIDE SEQUENCE [LARGE SCALE GENOMIC DNA]</scope>
    <source>
        <strain evidence="2 3">KG-16</strain>
    </source>
</reference>
<proteinExistence type="predicted"/>
<dbReference type="InterPro" id="IPR013108">
    <property type="entry name" value="Amidohydro_3"/>
</dbReference>
<evidence type="ECO:0000313" key="3">
    <source>
        <dbReference type="Proteomes" id="UP000053060"/>
    </source>
</evidence>
<dbReference type="Proteomes" id="UP000053060">
    <property type="component" value="Unassembled WGS sequence"/>
</dbReference>
<name>A0A0V9UQ93_9NOCA</name>
<keyword evidence="2" id="KW-0378">Hydrolase</keyword>
<sequence length="464" mass="48406">MSVLVVRDVEIDGVGGTDVLIRDGAVAAIGSEIPVPASADVVDGRGGALLPGLHDHHIHLHALAADRASVRCGPPSVRNADELARTLASAAGDGWIRGVGYSEEVAGLLDSTSLDALHTERPVRIQHRSGAVWFLNSTAAELTGLATADHPGVERDEKGRPTGRVWRADTWLRDRLPASGPPSLADVGAELASYGITGLTDATPDLTPSTLEHLRASHVDGPVPQHILLLGAPLDFVGSETFAAGPSKIVLADSGLPDLDDLATTIRRTHHAGRAVAVHCVSREAFAILLAVLTEVGTLPGDRIEHGALIPAESIDDLRRLGLQVVTQPGFLADRGDAYLRDVPAVDQPDLYRCRSLLDRDVPVALSSDAPYGPADPWAVISAAVSRTCPTGDVVGASERIPAATALDRYLAPLDDPGGAARRVRVGAPADLVLLDRPLVDALAAPTADAVRATVIAGRVVHHA</sequence>
<feature type="domain" description="Amidohydrolase 3" evidence="1">
    <location>
        <begin position="40"/>
        <end position="462"/>
    </location>
</feature>
<dbReference type="AlphaFoldDB" id="A0A0V9UQ93"/>
<dbReference type="Gene3D" id="3.20.20.140">
    <property type="entry name" value="Metal-dependent hydrolases"/>
    <property type="match status" value="1"/>
</dbReference>
<protein>
    <submittedName>
        <fullName evidence="2">Amidohydrolase</fullName>
    </submittedName>
</protein>
<evidence type="ECO:0000313" key="2">
    <source>
        <dbReference type="EMBL" id="KSZ60169.1"/>
    </source>
</evidence>
<dbReference type="SUPFAM" id="SSF51338">
    <property type="entry name" value="Composite domain of metallo-dependent hydrolases"/>
    <property type="match status" value="1"/>
</dbReference>
<dbReference type="Pfam" id="PF07969">
    <property type="entry name" value="Amidohydro_3"/>
    <property type="match status" value="1"/>
</dbReference>
<comment type="caution">
    <text evidence="2">The sequence shown here is derived from an EMBL/GenBank/DDBJ whole genome shotgun (WGS) entry which is preliminary data.</text>
</comment>